<feature type="region of interest" description="Disordered" evidence="1">
    <location>
        <begin position="158"/>
        <end position="195"/>
    </location>
</feature>
<dbReference type="PANTHER" id="PTHR12302">
    <property type="entry name" value="EBNA2 BINDING PROTEIN P100"/>
    <property type="match status" value="1"/>
</dbReference>
<dbReference type="GO" id="GO:0005634">
    <property type="term" value="C:nucleus"/>
    <property type="evidence" value="ECO:0007669"/>
    <property type="project" value="TreeGrafter"/>
</dbReference>
<dbReference type="GO" id="GO:0005829">
    <property type="term" value="C:cytosol"/>
    <property type="evidence" value="ECO:0007669"/>
    <property type="project" value="TreeGrafter"/>
</dbReference>
<sequence length="323" mass="33738">MAWESREFLRQLTIGKQVAFKVDYKGGMRTFGTVTMDNESLNAVVAREGWAKVNAREGDSATEAEELKRLGAAAEAARKGMYAGPGRGRDVKWSGVDTGAAAGAPVWAWALVSCAPLRVVIEHVRDGSSLRAYVVAESAMINFGLAGIACPRVNAPRVAPPAATPPPAAASSGEGGEAATNGGGSGGGPAPGTAAAVAAAAPPAAAATVDQPEPFALEARHFVETRLLNREVDILLEASGVTQWGGEQGGVRGVDKYDNLYGTVVHAKGNIAVELVRSGLARMVDWTSAFLPRDVAIAMRSAENEAKRAQLRLWRGWTPPTIK</sequence>
<dbReference type="SMART" id="SM00318">
    <property type="entry name" value="SNc"/>
    <property type="match status" value="1"/>
</dbReference>
<evidence type="ECO:0000256" key="1">
    <source>
        <dbReference type="SAM" id="MobiDB-lite"/>
    </source>
</evidence>
<keyword evidence="4" id="KW-1185">Reference proteome</keyword>
<dbReference type="OrthoDB" id="10023235at2759"/>
<dbReference type="SUPFAM" id="SSF50199">
    <property type="entry name" value="Staphylococcal nuclease"/>
    <property type="match status" value="2"/>
</dbReference>
<evidence type="ECO:0000313" key="4">
    <source>
        <dbReference type="Proteomes" id="UP000664859"/>
    </source>
</evidence>
<feature type="compositionally biased region" description="Pro residues" evidence="1">
    <location>
        <begin position="158"/>
        <end position="168"/>
    </location>
</feature>
<dbReference type="Proteomes" id="UP000664859">
    <property type="component" value="Unassembled WGS sequence"/>
</dbReference>
<dbReference type="GO" id="GO:0004518">
    <property type="term" value="F:nuclease activity"/>
    <property type="evidence" value="ECO:0007669"/>
    <property type="project" value="TreeGrafter"/>
</dbReference>
<dbReference type="AlphaFoldDB" id="A0A836C7M1"/>
<dbReference type="GO" id="GO:0006402">
    <property type="term" value="P:mRNA catabolic process"/>
    <property type="evidence" value="ECO:0007669"/>
    <property type="project" value="TreeGrafter"/>
</dbReference>
<accession>A0A836C7M1</accession>
<dbReference type="InterPro" id="IPR035437">
    <property type="entry name" value="SNase_OB-fold_sf"/>
</dbReference>
<dbReference type="Gene3D" id="2.40.50.90">
    <property type="match status" value="2"/>
</dbReference>
<feature type="domain" description="TNase-like" evidence="2">
    <location>
        <begin position="115"/>
        <end position="316"/>
    </location>
</feature>
<dbReference type="Pfam" id="PF00565">
    <property type="entry name" value="SNase"/>
    <property type="match status" value="2"/>
</dbReference>
<evidence type="ECO:0000313" key="3">
    <source>
        <dbReference type="EMBL" id="KAG5176035.1"/>
    </source>
</evidence>
<dbReference type="EMBL" id="JAFCMP010000541">
    <property type="protein sequence ID" value="KAG5176035.1"/>
    <property type="molecule type" value="Genomic_DNA"/>
</dbReference>
<comment type="caution">
    <text evidence="3">The sequence shown here is derived from an EMBL/GenBank/DDBJ whole genome shotgun (WGS) entry which is preliminary data.</text>
</comment>
<dbReference type="InterPro" id="IPR016071">
    <property type="entry name" value="Staphylococal_nuclease_OB-fold"/>
</dbReference>
<feature type="non-terminal residue" evidence="3">
    <location>
        <position position="1"/>
    </location>
</feature>
<protein>
    <recommendedName>
        <fullName evidence="2">TNase-like domain-containing protein</fullName>
    </recommendedName>
</protein>
<dbReference type="PANTHER" id="PTHR12302:SF2">
    <property type="entry name" value="STAPHYLOCOCCAL NUCLEASE DOMAIN-CONTAINING PROTEIN 1"/>
    <property type="match status" value="1"/>
</dbReference>
<name>A0A836C7M1_9STRA</name>
<feature type="compositionally biased region" description="Gly residues" evidence="1">
    <location>
        <begin position="173"/>
        <end position="190"/>
    </location>
</feature>
<reference evidence="3" key="1">
    <citation type="submission" date="2021-02" db="EMBL/GenBank/DDBJ databases">
        <title>First Annotated Genome of the Yellow-green Alga Tribonema minus.</title>
        <authorList>
            <person name="Mahan K.M."/>
        </authorList>
    </citation>
    <scope>NUCLEOTIDE SEQUENCE</scope>
    <source>
        <strain evidence="3">UTEX B ZZ1240</strain>
    </source>
</reference>
<evidence type="ECO:0000259" key="2">
    <source>
        <dbReference type="PROSITE" id="PS50830"/>
    </source>
</evidence>
<dbReference type="PROSITE" id="PS50830">
    <property type="entry name" value="TNASE_3"/>
    <property type="match status" value="1"/>
</dbReference>
<gene>
    <name evidence="3" type="ORF">JKP88DRAFT_351222</name>
</gene>
<organism evidence="3 4">
    <name type="scientific">Tribonema minus</name>
    <dbReference type="NCBI Taxonomy" id="303371"/>
    <lineage>
        <taxon>Eukaryota</taxon>
        <taxon>Sar</taxon>
        <taxon>Stramenopiles</taxon>
        <taxon>Ochrophyta</taxon>
        <taxon>PX clade</taxon>
        <taxon>Xanthophyceae</taxon>
        <taxon>Tribonematales</taxon>
        <taxon>Tribonemataceae</taxon>
        <taxon>Tribonema</taxon>
    </lineage>
</organism>
<dbReference type="GO" id="GO:0003723">
    <property type="term" value="F:RNA binding"/>
    <property type="evidence" value="ECO:0007669"/>
    <property type="project" value="TreeGrafter"/>
</dbReference>
<proteinExistence type="predicted"/>